<dbReference type="AlphaFoldDB" id="A0A9P9X275"/>
<sequence>MYRQNAQNKTLDEEENSERKIEKRTFTGQRAAPTYPRISTREQRNIRQSPLLPTPLCTFYVDHGAMGLWLWLLRSSQLAKGRGGPYGPYLAIFLWRLRRLHLAGTTRIRLTSLRGHRKLRASRHSHAFFFFFFYHGITARMAHPYGTPRHSSSSPHSLAWLRTSPPVPPCCCASSPQLHAVRPAMADAACGAPSPTMYHFQVPTRLNPHEKMGSASTRARRAQPVTSNLGCCCYAPGMSTAAAYAAEWRCNFSTSTLTKFTIRHSASCTAHPVISNTCSATVGYRR</sequence>
<name>A0A9P9X275_9PEZI</name>
<dbReference type="OrthoDB" id="10643393at2759"/>
<proteinExistence type="predicted"/>
<evidence type="ECO:0000256" key="1">
    <source>
        <dbReference type="SAM" id="MobiDB-lite"/>
    </source>
</evidence>
<keyword evidence="3" id="KW-1185">Reference proteome</keyword>
<dbReference type="Proteomes" id="UP001056436">
    <property type="component" value="Unassembled WGS sequence"/>
</dbReference>
<organism evidence="2 3">
    <name type="scientific">Colletotrichum abscissum</name>
    <dbReference type="NCBI Taxonomy" id="1671311"/>
    <lineage>
        <taxon>Eukaryota</taxon>
        <taxon>Fungi</taxon>
        <taxon>Dikarya</taxon>
        <taxon>Ascomycota</taxon>
        <taxon>Pezizomycotina</taxon>
        <taxon>Sordariomycetes</taxon>
        <taxon>Hypocreomycetidae</taxon>
        <taxon>Glomerellales</taxon>
        <taxon>Glomerellaceae</taxon>
        <taxon>Colletotrichum</taxon>
        <taxon>Colletotrichum acutatum species complex</taxon>
    </lineage>
</organism>
<reference evidence="2" key="1">
    <citation type="submission" date="2019-01" db="EMBL/GenBank/DDBJ databases">
        <title>Colletotrichum abscissum LGMF1257.</title>
        <authorList>
            <person name="Baroncelli R."/>
        </authorList>
    </citation>
    <scope>NUCLEOTIDE SEQUENCE</scope>
    <source>
        <strain evidence="2">Ca142</strain>
    </source>
</reference>
<dbReference type="EMBL" id="SDAQ01000177">
    <property type="protein sequence ID" value="KAI3531915.1"/>
    <property type="molecule type" value="Genomic_DNA"/>
</dbReference>
<comment type="caution">
    <text evidence="2">The sequence shown here is derived from an EMBL/GenBank/DDBJ whole genome shotgun (WGS) entry which is preliminary data.</text>
</comment>
<feature type="region of interest" description="Disordered" evidence="1">
    <location>
        <begin position="1"/>
        <end position="40"/>
    </location>
</feature>
<accession>A0A9P9X275</accession>
<evidence type="ECO:0000313" key="3">
    <source>
        <dbReference type="Proteomes" id="UP001056436"/>
    </source>
</evidence>
<gene>
    <name evidence="2" type="ORF">CABS02_14021</name>
</gene>
<evidence type="ECO:0000313" key="2">
    <source>
        <dbReference type="EMBL" id="KAI3531915.1"/>
    </source>
</evidence>
<protein>
    <submittedName>
        <fullName evidence="2">Uncharacterized protein</fullName>
    </submittedName>
</protein>